<feature type="region of interest" description="Disordered" evidence="13">
    <location>
        <begin position="639"/>
        <end position="667"/>
    </location>
</feature>
<dbReference type="PANTHER" id="PTHR11070">
    <property type="entry name" value="UVRD / RECB / PCRA DNA HELICASE FAMILY MEMBER"/>
    <property type="match status" value="1"/>
</dbReference>
<dbReference type="EC" id="5.6.2.4" evidence="11"/>
<dbReference type="Gene3D" id="3.40.50.300">
    <property type="entry name" value="P-loop containing nucleotide triphosphate hydrolases"/>
    <property type="match status" value="2"/>
</dbReference>
<proteinExistence type="inferred from homology"/>
<evidence type="ECO:0000256" key="4">
    <source>
        <dbReference type="ARBA" id="ARBA00022801"/>
    </source>
</evidence>
<keyword evidence="3 11" id="KW-0547">Nucleotide-binding</keyword>
<dbReference type="PANTHER" id="PTHR11070:SF64">
    <property type="entry name" value="ATP-DEPENDENT DNA HELICASE REP"/>
    <property type="match status" value="1"/>
</dbReference>
<comment type="function">
    <text evidence="11">Rep helicase is a single-stranded DNA-dependent ATPase involved in DNA replication; it can initiate unwinding at a nick in the DNA. It binds to the single-stranded DNA and acts in a progressive fashion along the DNA in the 3' to 5' direction.</text>
</comment>
<comment type="caution">
    <text evidence="16">The sequence shown here is derived from an EMBL/GenBank/DDBJ whole genome shotgun (WGS) entry which is preliminary data.</text>
</comment>
<evidence type="ECO:0000256" key="2">
    <source>
        <dbReference type="ARBA" id="ARBA00022705"/>
    </source>
</evidence>
<dbReference type="GO" id="GO:0000725">
    <property type="term" value="P:recombinational repair"/>
    <property type="evidence" value="ECO:0007669"/>
    <property type="project" value="TreeGrafter"/>
</dbReference>
<evidence type="ECO:0000256" key="12">
    <source>
        <dbReference type="PROSITE-ProRule" id="PRU00560"/>
    </source>
</evidence>
<evidence type="ECO:0000256" key="11">
    <source>
        <dbReference type="HAMAP-Rule" id="MF_01920"/>
    </source>
</evidence>
<evidence type="ECO:0000256" key="13">
    <source>
        <dbReference type="SAM" id="MobiDB-lite"/>
    </source>
</evidence>
<evidence type="ECO:0000256" key="5">
    <source>
        <dbReference type="ARBA" id="ARBA00022806"/>
    </source>
</evidence>
<feature type="binding site" evidence="12">
    <location>
        <begin position="23"/>
        <end position="30"/>
    </location>
    <ligand>
        <name>ATP</name>
        <dbReference type="ChEBI" id="CHEBI:30616"/>
    </ligand>
</feature>
<dbReference type="InterPro" id="IPR013986">
    <property type="entry name" value="DExx_box_DNA_helicase_dom_sf"/>
</dbReference>
<dbReference type="InterPro" id="IPR014016">
    <property type="entry name" value="UvrD-like_ATP-bd"/>
</dbReference>
<dbReference type="AlphaFoldDB" id="A0A831RZS1"/>
<sequence>MNDLNPRQAEATVYLDGPLLVLAGAGSGKTRVITRKIAHLINTVGMAPHHITAVTFTNKAAREMKARVGELLQGSNSRGLGISTFHTLGLTLLKREHKAAGLRPGFTILDTQDSEHLIREILLKDEPDAEAIRQARWQISQWKNDLLTPEAAVSRAENDLALRHGQIYAAYQRTLGAYNAVDFDDLIQLPVRLLQENADILERWRHRIHYLLVDEYQDTNSAQYELVRLLVGPRGALTVVGDDDQSIYAWRGARPENLARLKEDFPQLRVVKLEQNYRSTGRILKAANRLIANNPHVFEKSLWCDLGPGEEIRVFRCRDEENEAERVVSEIIHQKVMHRRDYGDCAILYRGNHQSRIFEKLLRLHNVPYFISGGSSFFSRTEIKDIMAYLRLLANPQDDAAFLRVVNTPRRQIGPGTLEQLSSYASDRGIPLFDAIDEMGLAERLKPAAVSRLREFSQWIRHLSRLAHEDNPVSTVRELLGDMDYEAWLYQTSPNDKAAERRTENVAELLDWLQRLHEDEMRGESLAEMISHLALMDILERQDEDSADDRVSLMTLHAAKGLEFPYVFLVGMEEELLPHRVSIEEDNIEEERRLAYVGITRARKVLHISFAQKRRKGGEVVDCEPSRFLQELPEEDLAWEGRDSKESAEEKKARGKSHLASLKAMLE</sequence>
<evidence type="ECO:0000256" key="10">
    <source>
        <dbReference type="ARBA" id="ARBA00048988"/>
    </source>
</evidence>
<evidence type="ECO:0000256" key="7">
    <source>
        <dbReference type="ARBA" id="ARBA00023125"/>
    </source>
</evidence>
<dbReference type="GO" id="GO:0003697">
    <property type="term" value="F:single-stranded DNA binding"/>
    <property type="evidence" value="ECO:0007669"/>
    <property type="project" value="UniProtKB-UniRule"/>
</dbReference>
<dbReference type="InterPro" id="IPR014017">
    <property type="entry name" value="DNA_helicase_UvrD-like_C"/>
</dbReference>
<dbReference type="CDD" id="cd17932">
    <property type="entry name" value="DEXQc_UvrD"/>
    <property type="match status" value="1"/>
</dbReference>
<keyword evidence="2 11" id="KW-0235">DNA replication</keyword>
<evidence type="ECO:0000259" key="14">
    <source>
        <dbReference type="PROSITE" id="PS51198"/>
    </source>
</evidence>
<organism evidence="16">
    <name type="scientific">Thiolapillus brandeum</name>
    <dbReference type="NCBI Taxonomy" id="1076588"/>
    <lineage>
        <taxon>Bacteria</taxon>
        <taxon>Pseudomonadati</taxon>
        <taxon>Pseudomonadota</taxon>
        <taxon>Gammaproteobacteria</taxon>
        <taxon>Chromatiales</taxon>
        <taxon>Sedimenticolaceae</taxon>
        <taxon>Thiolapillus</taxon>
    </lineage>
</organism>
<feature type="domain" description="UvrD-like helicase C-terminal" evidence="15">
    <location>
        <begin position="281"/>
        <end position="561"/>
    </location>
</feature>
<dbReference type="PROSITE" id="PS51217">
    <property type="entry name" value="UVRD_HELICASE_CTER"/>
    <property type="match status" value="1"/>
</dbReference>
<dbReference type="Proteomes" id="UP000886339">
    <property type="component" value="Unassembled WGS sequence"/>
</dbReference>
<evidence type="ECO:0000259" key="15">
    <source>
        <dbReference type="PROSITE" id="PS51217"/>
    </source>
</evidence>
<feature type="compositionally biased region" description="Basic and acidic residues" evidence="13">
    <location>
        <begin position="639"/>
        <end position="652"/>
    </location>
</feature>
<name>A0A831RZS1_9GAMM</name>
<comment type="similarity">
    <text evidence="1 11">Belongs to the helicase family. UvrD subfamily.</text>
</comment>
<dbReference type="GO" id="GO:0005829">
    <property type="term" value="C:cytosol"/>
    <property type="evidence" value="ECO:0007669"/>
    <property type="project" value="TreeGrafter"/>
</dbReference>
<comment type="catalytic activity">
    <reaction evidence="10 11">
        <text>ATP + H2O = ADP + phosphate + H(+)</text>
        <dbReference type="Rhea" id="RHEA:13065"/>
        <dbReference type="ChEBI" id="CHEBI:15377"/>
        <dbReference type="ChEBI" id="CHEBI:15378"/>
        <dbReference type="ChEBI" id="CHEBI:30616"/>
        <dbReference type="ChEBI" id="CHEBI:43474"/>
        <dbReference type="ChEBI" id="CHEBI:456216"/>
        <dbReference type="EC" id="5.6.2.4"/>
    </reaction>
</comment>
<dbReference type="Gene3D" id="1.10.10.160">
    <property type="match status" value="1"/>
</dbReference>
<keyword evidence="5 11" id="KW-0347">Helicase</keyword>
<dbReference type="GO" id="GO:0005524">
    <property type="term" value="F:ATP binding"/>
    <property type="evidence" value="ECO:0007669"/>
    <property type="project" value="UniProtKB-UniRule"/>
</dbReference>
<keyword evidence="7 11" id="KW-0238">DNA-binding</keyword>
<evidence type="ECO:0000256" key="8">
    <source>
        <dbReference type="ARBA" id="ARBA00023235"/>
    </source>
</evidence>
<dbReference type="PROSITE" id="PS51198">
    <property type="entry name" value="UVRD_HELICASE_ATP_BIND"/>
    <property type="match status" value="1"/>
</dbReference>
<dbReference type="Pfam" id="PF13361">
    <property type="entry name" value="UvrD_C"/>
    <property type="match status" value="1"/>
</dbReference>
<dbReference type="NCBIfam" id="TIGR01074">
    <property type="entry name" value="rep"/>
    <property type="match status" value="1"/>
</dbReference>
<dbReference type="EMBL" id="DRLF01000338">
    <property type="protein sequence ID" value="HEC07148.1"/>
    <property type="molecule type" value="Genomic_DNA"/>
</dbReference>
<feature type="binding site" evidence="11">
    <location>
        <position position="278"/>
    </location>
    <ligand>
        <name>ATP</name>
        <dbReference type="ChEBI" id="CHEBI:30616"/>
    </ligand>
</feature>
<dbReference type="InterPro" id="IPR005752">
    <property type="entry name" value="Helicase_Rep"/>
</dbReference>
<evidence type="ECO:0000256" key="3">
    <source>
        <dbReference type="ARBA" id="ARBA00022741"/>
    </source>
</evidence>
<accession>A0A831RZS1</accession>
<comment type="subunit">
    <text evidence="11">Homodimer.</text>
</comment>
<reference evidence="16" key="1">
    <citation type="journal article" date="2020" name="mSystems">
        <title>Genome- and Community-Level Interaction Insights into Carbon Utilization and Element Cycling Functions of Hydrothermarchaeota in Hydrothermal Sediment.</title>
        <authorList>
            <person name="Zhou Z."/>
            <person name="Liu Y."/>
            <person name="Xu W."/>
            <person name="Pan J."/>
            <person name="Luo Z.H."/>
            <person name="Li M."/>
        </authorList>
    </citation>
    <scope>NUCLEOTIDE SEQUENCE [LARGE SCALE GENOMIC DNA]</scope>
    <source>
        <strain evidence="16">HyVt-458</strain>
    </source>
</reference>
<dbReference type="GO" id="GO:0043138">
    <property type="term" value="F:3'-5' DNA helicase activity"/>
    <property type="evidence" value="ECO:0007669"/>
    <property type="project" value="UniProtKB-UniRule"/>
</dbReference>
<dbReference type="HAMAP" id="MF_01920">
    <property type="entry name" value="Helicase_Rep"/>
    <property type="match status" value="1"/>
</dbReference>
<comment type="catalytic activity">
    <reaction evidence="9 11">
        <text>Couples ATP hydrolysis with the unwinding of duplex DNA by translocating in the 3'-5' direction.</text>
        <dbReference type="EC" id="5.6.2.4"/>
    </reaction>
</comment>
<evidence type="ECO:0000256" key="6">
    <source>
        <dbReference type="ARBA" id="ARBA00022840"/>
    </source>
</evidence>
<protein>
    <recommendedName>
        <fullName evidence="11">ATP-dependent DNA helicase Rep</fullName>
        <ecNumber evidence="11">5.6.2.4</ecNumber>
    </recommendedName>
    <alternativeName>
        <fullName evidence="11">DNA 3'-5' helicase Rep</fullName>
    </alternativeName>
</protein>
<keyword evidence="6 11" id="KW-0067">ATP-binding</keyword>
<feature type="domain" description="UvrD-like helicase ATP-binding" evidence="14">
    <location>
        <begin position="2"/>
        <end position="280"/>
    </location>
</feature>
<dbReference type="GO" id="GO:0006260">
    <property type="term" value="P:DNA replication"/>
    <property type="evidence" value="ECO:0007669"/>
    <property type="project" value="UniProtKB-UniRule"/>
</dbReference>
<evidence type="ECO:0000256" key="1">
    <source>
        <dbReference type="ARBA" id="ARBA00009922"/>
    </source>
</evidence>
<evidence type="ECO:0000256" key="9">
    <source>
        <dbReference type="ARBA" id="ARBA00034617"/>
    </source>
</evidence>
<dbReference type="SUPFAM" id="SSF52540">
    <property type="entry name" value="P-loop containing nucleoside triphosphate hydrolases"/>
    <property type="match status" value="1"/>
</dbReference>
<dbReference type="CDD" id="cd18807">
    <property type="entry name" value="SF1_C_UvrD"/>
    <property type="match status" value="1"/>
</dbReference>
<keyword evidence="8 11" id="KW-0413">Isomerase</keyword>
<dbReference type="Gene3D" id="1.10.486.10">
    <property type="entry name" value="PCRA, domain 4"/>
    <property type="match status" value="1"/>
</dbReference>
<dbReference type="Pfam" id="PF00580">
    <property type="entry name" value="UvrD-helicase"/>
    <property type="match status" value="1"/>
</dbReference>
<dbReference type="InterPro" id="IPR000212">
    <property type="entry name" value="DNA_helicase_UvrD/REP"/>
</dbReference>
<keyword evidence="4 11" id="KW-0378">Hydrolase</keyword>
<dbReference type="GO" id="GO:0016787">
    <property type="term" value="F:hydrolase activity"/>
    <property type="evidence" value="ECO:0007669"/>
    <property type="project" value="UniProtKB-UniRule"/>
</dbReference>
<evidence type="ECO:0000313" key="16">
    <source>
        <dbReference type="EMBL" id="HEC07148.1"/>
    </source>
</evidence>
<dbReference type="InterPro" id="IPR027417">
    <property type="entry name" value="P-loop_NTPase"/>
</dbReference>
<gene>
    <name evidence="11 16" type="primary">rep</name>
    <name evidence="16" type="ORF">ENJ12_09860</name>
</gene>